<reference evidence="2" key="1">
    <citation type="journal article" date="2022" name="Int. J. Mol. Sci.">
        <title>Draft Genome of Tanacetum Coccineum: Genomic Comparison of Closely Related Tanacetum-Family Plants.</title>
        <authorList>
            <person name="Yamashiro T."/>
            <person name="Shiraishi A."/>
            <person name="Nakayama K."/>
            <person name="Satake H."/>
        </authorList>
    </citation>
    <scope>NUCLEOTIDE SEQUENCE</scope>
</reference>
<dbReference type="Proteomes" id="UP001151760">
    <property type="component" value="Unassembled WGS sequence"/>
</dbReference>
<evidence type="ECO:0008006" key="4">
    <source>
        <dbReference type="Google" id="ProtNLM"/>
    </source>
</evidence>
<gene>
    <name evidence="2" type="ORF">Tco_0954306</name>
</gene>
<evidence type="ECO:0000313" key="3">
    <source>
        <dbReference type="Proteomes" id="UP001151760"/>
    </source>
</evidence>
<organism evidence="2 3">
    <name type="scientific">Tanacetum coccineum</name>
    <dbReference type="NCBI Taxonomy" id="301880"/>
    <lineage>
        <taxon>Eukaryota</taxon>
        <taxon>Viridiplantae</taxon>
        <taxon>Streptophyta</taxon>
        <taxon>Embryophyta</taxon>
        <taxon>Tracheophyta</taxon>
        <taxon>Spermatophyta</taxon>
        <taxon>Magnoliopsida</taxon>
        <taxon>eudicotyledons</taxon>
        <taxon>Gunneridae</taxon>
        <taxon>Pentapetalae</taxon>
        <taxon>asterids</taxon>
        <taxon>campanulids</taxon>
        <taxon>Asterales</taxon>
        <taxon>Asteraceae</taxon>
        <taxon>Asteroideae</taxon>
        <taxon>Anthemideae</taxon>
        <taxon>Anthemidinae</taxon>
        <taxon>Tanacetum</taxon>
    </lineage>
</organism>
<comment type="caution">
    <text evidence="2">The sequence shown here is derived from an EMBL/GenBank/DDBJ whole genome shotgun (WGS) entry which is preliminary data.</text>
</comment>
<feature type="region of interest" description="Disordered" evidence="1">
    <location>
        <begin position="1"/>
        <end position="49"/>
    </location>
</feature>
<accession>A0ABQ5E2C9</accession>
<evidence type="ECO:0000256" key="1">
    <source>
        <dbReference type="SAM" id="MobiDB-lite"/>
    </source>
</evidence>
<proteinExistence type="predicted"/>
<name>A0ABQ5E2C9_9ASTR</name>
<feature type="compositionally biased region" description="Low complexity" evidence="1">
    <location>
        <begin position="22"/>
        <end position="49"/>
    </location>
</feature>
<reference evidence="2" key="2">
    <citation type="submission" date="2022-01" db="EMBL/GenBank/DDBJ databases">
        <authorList>
            <person name="Yamashiro T."/>
            <person name="Shiraishi A."/>
            <person name="Satake H."/>
            <person name="Nakayama K."/>
        </authorList>
    </citation>
    <scope>NUCLEOTIDE SEQUENCE</scope>
</reference>
<evidence type="ECO:0000313" key="2">
    <source>
        <dbReference type="EMBL" id="GJT45591.1"/>
    </source>
</evidence>
<protein>
    <recommendedName>
        <fullName evidence="4">Reverse transcriptase domain-containing protein</fullName>
    </recommendedName>
</protein>
<keyword evidence="3" id="KW-1185">Reference proteome</keyword>
<dbReference type="EMBL" id="BQNB010015914">
    <property type="protein sequence ID" value="GJT45591.1"/>
    <property type="molecule type" value="Genomic_DNA"/>
</dbReference>
<sequence length="211" mass="23310">MFYSRDFFPPKKISPPKDTETPVKSPISVSPSSSVGSSSSLPPKKTSTSETPAITLAAIQQLIADGIAAALEAHLQQWAKCNKKQLENYKRVRACQPFYFNGTEGAVGLIRWFERTELVFSRSNCAEENKVLLLLKISSPKDTETHVESFIPVSSSLSVGSSSPIRSTTPPPDYPFDESIFIELDNSLWIIPQPLKSEPVPEEHDESDTLL</sequence>